<protein>
    <submittedName>
        <fullName evidence="1">Uncharacterized protein</fullName>
    </submittedName>
</protein>
<sequence>MNKINLRLKYPINYDFGKNWETKIVPYLDDSIIIESLKALQASWLAPEEIYHVIRTHEIIPPCEMARQVFRSEIQNRHIDHLRSIGKYSGNFWKSKIDLK</sequence>
<name>A0A6C0BKQ5_9ZZZZ</name>
<accession>A0A6C0BKQ5</accession>
<reference evidence="1" key="1">
    <citation type="journal article" date="2020" name="Nature">
        <title>Giant virus diversity and host interactions through global metagenomics.</title>
        <authorList>
            <person name="Schulz F."/>
            <person name="Roux S."/>
            <person name="Paez-Espino D."/>
            <person name="Jungbluth S."/>
            <person name="Walsh D.A."/>
            <person name="Denef V.J."/>
            <person name="McMahon K.D."/>
            <person name="Konstantinidis K.T."/>
            <person name="Eloe-Fadrosh E.A."/>
            <person name="Kyrpides N.C."/>
            <person name="Woyke T."/>
        </authorList>
    </citation>
    <scope>NUCLEOTIDE SEQUENCE</scope>
    <source>
        <strain evidence="1">GVMAG-M-3300014204-73</strain>
    </source>
</reference>
<proteinExistence type="predicted"/>
<dbReference type="AlphaFoldDB" id="A0A6C0BKQ5"/>
<evidence type="ECO:0000313" key="1">
    <source>
        <dbReference type="EMBL" id="QHS92602.1"/>
    </source>
</evidence>
<organism evidence="1">
    <name type="scientific">viral metagenome</name>
    <dbReference type="NCBI Taxonomy" id="1070528"/>
    <lineage>
        <taxon>unclassified sequences</taxon>
        <taxon>metagenomes</taxon>
        <taxon>organismal metagenomes</taxon>
    </lineage>
</organism>
<dbReference type="EMBL" id="MN739182">
    <property type="protein sequence ID" value="QHS92602.1"/>
    <property type="molecule type" value="Genomic_DNA"/>
</dbReference>